<dbReference type="Gene3D" id="1.20.120.550">
    <property type="entry name" value="Membrane associated eicosanoid/glutathione metabolism-like domain"/>
    <property type="match status" value="1"/>
</dbReference>
<feature type="transmembrane region" description="Helical" evidence="5">
    <location>
        <begin position="134"/>
        <end position="155"/>
    </location>
</feature>
<feature type="transmembrane region" description="Helical" evidence="5">
    <location>
        <begin position="13"/>
        <end position="30"/>
    </location>
</feature>
<dbReference type="InterPro" id="IPR023352">
    <property type="entry name" value="MAPEG-like_dom_sf"/>
</dbReference>
<comment type="subcellular location">
    <subcellularLocation>
        <location evidence="1">Membrane</location>
    </subcellularLocation>
</comment>
<keyword evidence="2 5" id="KW-0812">Transmembrane</keyword>
<reference evidence="6 7" key="1">
    <citation type="journal article" date="2016" name="Mol. Biol. Evol.">
        <title>Comparative Genomics of Early-Diverging Mushroom-Forming Fungi Provides Insights into the Origins of Lignocellulose Decay Capabilities.</title>
        <authorList>
            <person name="Nagy L.G."/>
            <person name="Riley R."/>
            <person name="Tritt A."/>
            <person name="Adam C."/>
            <person name="Daum C."/>
            <person name="Floudas D."/>
            <person name="Sun H."/>
            <person name="Yadav J.S."/>
            <person name="Pangilinan J."/>
            <person name="Larsson K.H."/>
            <person name="Matsuura K."/>
            <person name="Barry K."/>
            <person name="Labutti K."/>
            <person name="Kuo R."/>
            <person name="Ohm R.A."/>
            <person name="Bhattacharya S.S."/>
            <person name="Shirouzu T."/>
            <person name="Yoshinaga Y."/>
            <person name="Martin F.M."/>
            <person name="Grigoriev I.V."/>
            <person name="Hibbett D.S."/>
        </authorList>
    </citation>
    <scope>NUCLEOTIDE SEQUENCE [LARGE SCALE GENOMIC DNA]</scope>
    <source>
        <strain evidence="6 7">TUFC12733</strain>
    </source>
</reference>
<name>A0A167L5L5_CALVF</name>
<evidence type="ECO:0000313" key="6">
    <source>
        <dbReference type="EMBL" id="KZO95350.1"/>
    </source>
</evidence>
<accession>A0A167L5L5</accession>
<evidence type="ECO:0000313" key="7">
    <source>
        <dbReference type="Proteomes" id="UP000076738"/>
    </source>
</evidence>
<organism evidence="6 7">
    <name type="scientific">Calocera viscosa (strain TUFC12733)</name>
    <dbReference type="NCBI Taxonomy" id="1330018"/>
    <lineage>
        <taxon>Eukaryota</taxon>
        <taxon>Fungi</taxon>
        <taxon>Dikarya</taxon>
        <taxon>Basidiomycota</taxon>
        <taxon>Agaricomycotina</taxon>
        <taxon>Dacrymycetes</taxon>
        <taxon>Dacrymycetales</taxon>
        <taxon>Dacrymycetaceae</taxon>
        <taxon>Calocera</taxon>
    </lineage>
</organism>
<keyword evidence="7" id="KW-1185">Reference proteome</keyword>
<dbReference type="Pfam" id="PF01124">
    <property type="entry name" value="MAPEG"/>
    <property type="match status" value="1"/>
</dbReference>
<dbReference type="PANTHER" id="PTHR35371">
    <property type="entry name" value="INNER MEMBRANE PROTEIN"/>
    <property type="match status" value="1"/>
</dbReference>
<dbReference type="OrthoDB" id="2122304at2759"/>
<dbReference type="GO" id="GO:0016020">
    <property type="term" value="C:membrane"/>
    <property type="evidence" value="ECO:0007669"/>
    <property type="project" value="UniProtKB-SubCell"/>
</dbReference>
<evidence type="ECO:0000256" key="2">
    <source>
        <dbReference type="ARBA" id="ARBA00022692"/>
    </source>
</evidence>
<dbReference type="Proteomes" id="UP000076738">
    <property type="component" value="Unassembled WGS sequence"/>
</dbReference>
<sequence>MSFLSHLTLDTPLALYSIPIAFFIGLAPHVHKIALLERSGVRVDNRSPRSATTTAEKKGLPTPLLRKVDRLASAHQNAHENFPVFVAAILGGLVAGMEARELNVFAGSYLALRVVYNFAYANQTTQAIAGVRSLAFWSATLWAMYVLLSAGNLMAKKGL</sequence>
<dbReference type="AlphaFoldDB" id="A0A167L5L5"/>
<protein>
    <recommendedName>
        <fullName evidence="8">Membrane-associated proteins in eicosanoid and glutathione metabolism</fullName>
    </recommendedName>
</protein>
<dbReference type="SUPFAM" id="SSF161084">
    <property type="entry name" value="MAPEG domain-like"/>
    <property type="match status" value="1"/>
</dbReference>
<evidence type="ECO:0000256" key="5">
    <source>
        <dbReference type="SAM" id="Phobius"/>
    </source>
</evidence>
<proteinExistence type="predicted"/>
<evidence type="ECO:0000256" key="1">
    <source>
        <dbReference type="ARBA" id="ARBA00004370"/>
    </source>
</evidence>
<dbReference type="InterPro" id="IPR001129">
    <property type="entry name" value="Membr-assoc_MAPEG"/>
</dbReference>
<evidence type="ECO:0008006" key="8">
    <source>
        <dbReference type="Google" id="ProtNLM"/>
    </source>
</evidence>
<keyword evidence="4 5" id="KW-0472">Membrane</keyword>
<evidence type="ECO:0000256" key="3">
    <source>
        <dbReference type="ARBA" id="ARBA00022989"/>
    </source>
</evidence>
<evidence type="ECO:0000256" key="4">
    <source>
        <dbReference type="ARBA" id="ARBA00023136"/>
    </source>
</evidence>
<dbReference type="PANTHER" id="PTHR35371:SF1">
    <property type="entry name" value="BLR7753 PROTEIN"/>
    <property type="match status" value="1"/>
</dbReference>
<dbReference type="EMBL" id="KV417289">
    <property type="protein sequence ID" value="KZO95350.1"/>
    <property type="molecule type" value="Genomic_DNA"/>
</dbReference>
<gene>
    <name evidence="6" type="ORF">CALVIDRAFT_167657</name>
</gene>
<keyword evidence="3 5" id="KW-1133">Transmembrane helix</keyword>